<dbReference type="InterPro" id="IPR037883">
    <property type="entry name" value="Knr4/Smi1-like_sf"/>
</dbReference>
<dbReference type="Proteomes" id="UP001235840">
    <property type="component" value="Unassembled WGS sequence"/>
</dbReference>
<dbReference type="SMART" id="SM00860">
    <property type="entry name" value="SMI1_KNR4"/>
    <property type="match status" value="1"/>
</dbReference>
<comment type="caution">
    <text evidence="2">The sequence shown here is derived from an EMBL/GenBank/DDBJ whole genome shotgun (WGS) entry which is preliminary data.</text>
</comment>
<organism evidence="2 3">
    <name type="scientific">Caldalkalibacillus horti</name>
    <dbReference type="NCBI Taxonomy" id="77523"/>
    <lineage>
        <taxon>Bacteria</taxon>
        <taxon>Bacillati</taxon>
        <taxon>Bacillota</taxon>
        <taxon>Bacilli</taxon>
        <taxon>Bacillales</taxon>
        <taxon>Bacillaceae</taxon>
        <taxon>Caldalkalibacillus</taxon>
    </lineage>
</organism>
<keyword evidence="3" id="KW-1185">Reference proteome</keyword>
<evidence type="ECO:0000313" key="2">
    <source>
        <dbReference type="EMBL" id="MDQ0165758.1"/>
    </source>
</evidence>
<protein>
    <recommendedName>
        <fullName evidence="1">Knr4/Smi1-like domain-containing protein</fullName>
    </recommendedName>
</protein>
<reference evidence="2 3" key="1">
    <citation type="submission" date="2023-07" db="EMBL/GenBank/DDBJ databases">
        <title>Genomic Encyclopedia of Type Strains, Phase IV (KMG-IV): sequencing the most valuable type-strain genomes for metagenomic binning, comparative biology and taxonomic classification.</title>
        <authorList>
            <person name="Goeker M."/>
        </authorList>
    </citation>
    <scope>NUCLEOTIDE SEQUENCE [LARGE SCALE GENOMIC DNA]</scope>
    <source>
        <strain evidence="2 3">DSM 12751</strain>
    </source>
</reference>
<evidence type="ECO:0000313" key="3">
    <source>
        <dbReference type="Proteomes" id="UP001235840"/>
    </source>
</evidence>
<dbReference type="Gene3D" id="3.40.1580.10">
    <property type="entry name" value="SMI1/KNR4-like"/>
    <property type="match status" value="1"/>
</dbReference>
<name>A0ABT9VXN8_9BACI</name>
<evidence type="ECO:0000259" key="1">
    <source>
        <dbReference type="SMART" id="SM00860"/>
    </source>
</evidence>
<dbReference type="Pfam" id="PF09346">
    <property type="entry name" value="SMI1_KNR4"/>
    <property type="match status" value="1"/>
</dbReference>
<dbReference type="InterPro" id="IPR018958">
    <property type="entry name" value="Knr4/Smi1-like_dom"/>
</dbReference>
<dbReference type="RefSeq" id="WP_307393232.1">
    <property type="nucleotide sequence ID" value="NZ_BAAADK010000011.1"/>
</dbReference>
<gene>
    <name evidence="2" type="ORF">J2S11_001659</name>
</gene>
<dbReference type="SUPFAM" id="SSF160631">
    <property type="entry name" value="SMI1/KNR4-like"/>
    <property type="match status" value="1"/>
</dbReference>
<accession>A0ABT9VXN8</accession>
<sequence length="207" mass="24783">MSKPETFSIIDITLAGLKKRLDKENSLLIQAETGYSERAIFHFFPQAEEEDLNKFSRELKINLPHDYRKFLLRHNGANLFVHPQYGGGIEIFGLDKIWQYYVEYDYRSLIPKGWFPIGSDNGDMLFVNSNENVDRYSSYLYWTELLFVDDAIKINLNFERWLERLIICNGVHFWEWGYESSEQYYRNIQQYIKNLNTYHGKNYKLDV</sequence>
<feature type="domain" description="Knr4/Smi1-like" evidence="1">
    <location>
        <begin position="46"/>
        <end position="164"/>
    </location>
</feature>
<proteinExistence type="predicted"/>
<dbReference type="EMBL" id="JAUSTY010000005">
    <property type="protein sequence ID" value="MDQ0165758.1"/>
    <property type="molecule type" value="Genomic_DNA"/>
</dbReference>